<dbReference type="AlphaFoldDB" id="U6GCS8"/>
<feature type="compositionally biased region" description="Basic and acidic residues" evidence="1">
    <location>
        <begin position="68"/>
        <end position="79"/>
    </location>
</feature>
<accession>U6GCS8</accession>
<dbReference type="VEuPathDB" id="ToxoDB:EPH_0007500"/>
<evidence type="ECO:0000256" key="1">
    <source>
        <dbReference type="SAM" id="MobiDB-lite"/>
    </source>
</evidence>
<evidence type="ECO:0000313" key="3">
    <source>
        <dbReference type="Proteomes" id="UP000018201"/>
    </source>
</evidence>
<protein>
    <submittedName>
        <fullName evidence="2">Uncharacterized protein</fullName>
    </submittedName>
</protein>
<dbReference type="EMBL" id="HG691445">
    <property type="protein sequence ID" value="CDI77128.1"/>
    <property type="molecule type" value="Genomic_DNA"/>
</dbReference>
<proteinExistence type="predicted"/>
<sequence length="128" mass="12904">MPPDLQQATISFLQNISKKEATAVDTPQDSATDFDDEPSPLGAPPLGAPKEGGPLEGGPKEGSPLEGGPKEGGPKERGPKGGGPQGAPGAPIEGAPLVDMGVLESNVYYQGELLRSAALGSFGDLKEA</sequence>
<reference evidence="2" key="2">
    <citation type="submission" date="2013-10" db="EMBL/GenBank/DDBJ databases">
        <authorList>
            <person name="Aslett M."/>
        </authorList>
    </citation>
    <scope>NUCLEOTIDE SEQUENCE [LARGE SCALE GENOMIC DNA]</scope>
    <source>
        <strain evidence="2">Houghton</strain>
    </source>
</reference>
<evidence type="ECO:0000313" key="2">
    <source>
        <dbReference type="EMBL" id="CDI77128.1"/>
    </source>
</evidence>
<reference evidence="2" key="1">
    <citation type="submission" date="2013-10" db="EMBL/GenBank/DDBJ databases">
        <title>Genomic analysis of the causative agents of coccidiosis in chickens.</title>
        <authorList>
            <person name="Reid A.J."/>
            <person name="Blake D."/>
            <person name="Billington K."/>
            <person name="Browne H."/>
            <person name="Dunn M."/>
            <person name="Hung S."/>
            <person name="Kawahara F."/>
            <person name="Miranda-Saavedra D."/>
            <person name="Mourier T."/>
            <person name="Nagra H."/>
            <person name="Otto T.D."/>
            <person name="Rawlings N."/>
            <person name="Sanchez A."/>
            <person name="Sanders M."/>
            <person name="Subramaniam C."/>
            <person name="Tay Y."/>
            <person name="Dear P."/>
            <person name="Doerig C."/>
            <person name="Gruber A."/>
            <person name="Parkinson J."/>
            <person name="Shirley M."/>
            <person name="Wan K.L."/>
            <person name="Berriman M."/>
            <person name="Tomley F."/>
            <person name="Pain A."/>
        </authorList>
    </citation>
    <scope>NUCLEOTIDE SEQUENCE [LARGE SCALE GENOMIC DNA]</scope>
    <source>
        <strain evidence="2">Houghton</strain>
    </source>
</reference>
<gene>
    <name evidence="2" type="ORF">EPH_0007500</name>
</gene>
<name>U6GCS8_9EIME</name>
<dbReference type="Proteomes" id="UP000018201">
    <property type="component" value="Unassembled WGS sequence"/>
</dbReference>
<organism evidence="2 3">
    <name type="scientific">Eimeria praecox</name>
    <dbReference type="NCBI Taxonomy" id="51316"/>
    <lineage>
        <taxon>Eukaryota</taxon>
        <taxon>Sar</taxon>
        <taxon>Alveolata</taxon>
        <taxon>Apicomplexa</taxon>
        <taxon>Conoidasida</taxon>
        <taxon>Coccidia</taxon>
        <taxon>Eucoccidiorida</taxon>
        <taxon>Eimeriorina</taxon>
        <taxon>Eimeriidae</taxon>
        <taxon>Eimeria</taxon>
    </lineage>
</organism>
<keyword evidence="3" id="KW-1185">Reference proteome</keyword>
<feature type="region of interest" description="Disordered" evidence="1">
    <location>
        <begin position="19"/>
        <end position="95"/>
    </location>
</feature>